<dbReference type="Pfam" id="PF01388">
    <property type="entry name" value="ARID"/>
    <property type="match status" value="1"/>
</dbReference>
<feature type="compositionally biased region" description="Low complexity" evidence="3">
    <location>
        <begin position="1549"/>
        <end position="1563"/>
    </location>
</feature>
<reference evidence="7" key="1">
    <citation type="journal article" date="2016" name="Gigascience">
        <title>De novo construction of an expanded transcriptome assembly for the western tarnished plant bug, Lygus hesperus.</title>
        <authorList>
            <person name="Tassone E.E."/>
            <person name="Geib S.M."/>
            <person name="Hall B."/>
            <person name="Fabrick J.A."/>
            <person name="Brent C.S."/>
            <person name="Hull J.J."/>
        </authorList>
    </citation>
    <scope>NUCLEOTIDE SEQUENCE</scope>
</reference>
<feature type="region of interest" description="Disordered" evidence="3">
    <location>
        <begin position="99"/>
        <end position="140"/>
    </location>
</feature>
<dbReference type="InterPro" id="IPR036431">
    <property type="entry name" value="ARID_dom_sf"/>
</dbReference>
<feature type="region of interest" description="Disordered" evidence="3">
    <location>
        <begin position="2576"/>
        <end position="2711"/>
    </location>
</feature>
<feature type="compositionally biased region" description="Basic and acidic residues" evidence="3">
    <location>
        <begin position="2066"/>
        <end position="2077"/>
    </location>
</feature>
<dbReference type="InterPro" id="IPR001606">
    <property type="entry name" value="ARID_dom"/>
</dbReference>
<feature type="compositionally biased region" description="Basic and acidic residues" evidence="3">
    <location>
        <begin position="1368"/>
        <end position="1385"/>
    </location>
</feature>
<feature type="compositionally biased region" description="Acidic residues" evidence="3">
    <location>
        <begin position="2910"/>
        <end position="2923"/>
    </location>
</feature>
<dbReference type="PROSITE" id="PS51011">
    <property type="entry name" value="ARID"/>
    <property type="match status" value="1"/>
</dbReference>
<dbReference type="Gene3D" id="1.10.150.60">
    <property type="entry name" value="ARID DNA-binding domain"/>
    <property type="match status" value="1"/>
</dbReference>
<dbReference type="SMART" id="SM00545">
    <property type="entry name" value="JmjN"/>
    <property type="match status" value="1"/>
</dbReference>
<dbReference type="GO" id="GO:0003677">
    <property type="term" value="F:DNA binding"/>
    <property type="evidence" value="ECO:0007669"/>
    <property type="project" value="InterPro"/>
</dbReference>
<feature type="compositionally biased region" description="Acidic residues" evidence="3">
    <location>
        <begin position="789"/>
        <end position="798"/>
    </location>
</feature>
<keyword evidence="2" id="KW-0539">Nucleus</keyword>
<feature type="compositionally biased region" description="Basic and acidic residues" evidence="3">
    <location>
        <begin position="1080"/>
        <end position="1092"/>
    </location>
</feature>
<evidence type="ECO:0000259" key="4">
    <source>
        <dbReference type="PROSITE" id="PS51011"/>
    </source>
</evidence>
<feature type="compositionally biased region" description="Polar residues" evidence="3">
    <location>
        <begin position="2396"/>
        <end position="2409"/>
    </location>
</feature>
<feature type="compositionally biased region" description="Basic and acidic residues" evidence="3">
    <location>
        <begin position="1347"/>
        <end position="1360"/>
    </location>
</feature>
<feature type="region of interest" description="Disordered" evidence="3">
    <location>
        <begin position="1964"/>
        <end position="2086"/>
    </location>
</feature>
<dbReference type="InterPro" id="IPR004198">
    <property type="entry name" value="Znf_C5HC2"/>
</dbReference>
<feature type="compositionally biased region" description="Basic and acidic residues" evidence="3">
    <location>
        <begin position="2410"/>
        <end position="2433"/>
    </location>
</feature>
<feature type="compositionally biased region" description="Basic and acidic residues" evidence="3">
    <location>
        <begin position="552"/>
        <end position="567"/>
    </location>
</feature>
<dbReference type="GO" id="GO:0005634">
    <property type="term" value="C:nucleus"/>
    <property type="evidence" value="ECO:0007669"/>
    <property type="project" value="UniProtKB-SubCell"/>
</dbReference>
<feature type="compositionally biased region" description="Low complexity" evidence="3">
    <location>
        <begin position="985"/>
        <end position="999"/>
    </location>
</feature>
<feature type="compositionally biased region" description="Polar residues" evidence="3">
    <location>
        <begin position="2576"/>
        <end position="2586"/>
    </location>
</feature>
<dbReference type="PANTHER" id="PTHR10694">
    <property type="entry name" value="LYSINE-SPECIFIC DEMETHYLASE"/>
    <property type="match status" value="1"/>
</dbReference>
<feature type="compositionally biased region" description="Polar residues" evidence="3">
    <location>
        <begin position="2007"/>
        <end position="2029"/>
    </location>
</feature>
<feature type="compositionally biased region" description="Basic and acidic residues" evidence="3">
    <location>
        <begin position="744"/>
        <end position="788"/>
    </location>
</feature>
<evidence type="ECO:0000256" key="2">
    <source>
        <dbReference type="ARBA" id="ARBA00023242"/>
    </source>
</evidence>
<feature type="compositionally biased region" description="Polar residues" evidence="3">
    <location>
        <begin position="113"/>
        <end position="126"/>
    </location>
</feature>
<feature type="compositionally biased region" description="Low complexity" evidence="3">
    <location>
        <begin position="58"/>
        <end position="72"/>
    </location>
</feature>
<dbReference type="Pfam" id="PF02928">
    <property type="entry name" value="zf-C5HC2"/>
    <property type="match status" value="1"/>
</dbReference>
<feature type="compositionally biased region" description="Low complexity" evidence="3">
    <location>
        <begin position="2632"/>
        <end position="2644"/>
    </location>
</feature>
<feature type="compositionally biased region" description="Basic and acidic residues" evidence="3">
    <location>
        <begin position="1619"/>
        <end position="1628"/>
    </location>
</feature>
<feature type="region of interest" description="Disordered" evidence="3">
    <location>
        <begin position="2172"/>
        <end position="2220"/>
    </location>
</feature>
<protein>
    <submittedName>
        <fullName evidence="7">Protein Jumonji</fullName>
    </submittedName>
</protein>
<evidence type="ECO:0000313" key="7">
    <source>
        <dbReference type="EMBL" id="JAP96736.1"/>
    </source>
</evidence>
<gene>
    <name evidence="7" type="primary">JARID2</name>
    <name evidence="7" type="ORF">g.90973</name>
</gene>
<sequence length="3322" mass="367005">MVLRRGDTRHKNVPDPLEAGPKRITTIHAQRKFAQGSGMNSPAMSPIKEKEKSKVNGASDSPSPSTSTAIPAKRPRTEDFITFLCYRGTSVLPPALNSFNVASKPEKNDRETSSLTGSSKQAASPSRQEKEDKIKRAKQTKRMVMQAKSKVLDQRQRKTRLNAIAAQKAGKVLKNRNINPPISKVRLKKAAAAVVNANSKQLKARPAVPVRASHPSILKRMGASRARAGLRSGGQLPPESDAGIKTDRKSRDQVVLRGKQHVGNNKRKVLTPVRMKLKRVNKASSVTPISQRLKRGQPLPKNTQRKTSPPKSLNIASRPSRKTKEAATLYMEMITKDLRSPDDDEEEDTPESPLKSEDADTDSSPVKTRTRSANVERTPDVSPVRGSKKNAFKKSNATPQSPSPSSGIRRSLKRITGLTRNMKSLKKRTRGSNKEETPEEGLAEDEPKAPLQGRISRRSAASGKNIQVTTPTSTKSKRLAGIPAKKNASPKRSDSGKNDEIPDKSGYSSQSDEEGESSSSHPSPKKARKVSDGLKSMKALSSGGKKSVMLKKSVDPSKKEGKKSLKETEDEDDGEDKTPKRSTRSAGGDTSIKGVGKDISSDVGKRSPVKSKTKGQSILKPSTSGSEVSDEEGSKKNVLNKDSNTRTRRVIKKESESESGEDSQEESKSVVKKATRQSRSSAKVQENVPDIEAEDDKPSSMNKRQSRTVKSKVNKTTEKELDEEMDVEYSPTRKQAIRSRKQVLVKEEEKIVESGEKRATRKSAQVDDGKPIKSEGKSSKTETKRMADSELDSESEEDNEKKAVRKTRFSKPSTQESESARIAEPQVKRTRHSAQSTNKGQSDESENEDTYNNKKPRRTSKPVSSKLEMSDESEKDESVSKSRKPVRQAAGKCEAQVDSGTEGSVKKHLKKLRQPLKTESGGESDKDSQPKRQRQGAKAKLLVAEQPEKEYDKPEKELGKSIKSGNQKSIKNVEDESIEDDSKKGGTTKSNTSAKTNSGVTKDETVESEVVTKRSSRFGQQSSSTVSTADTKIVSSEKALRNSKEPVAPKNNVADLDSKKDVTPKQTRNSSKPSDDIPEAEVKSTAEKDSLPKRVGRPSKATVKEKSEIENLPKEKKEINTRQSKPALKQPAGNEVDSKKNVTAESKFDTKEGNKKSELSQPKKSTKKIDVKTEAKAKQVKDVVAPAKRGRKPKKVEEVDLSDAEKPMHENQTRPRRKRRAAAKRESYSEFSDEEEDDEEVDLSLPRTRERKSNIRYTEKDTDESEVVSEGEVENRPRRSRRSVFPTSLALDLDSEEEFVELPARPKRNRSKPNEKEVESDSDYEEEAGEADIAIKDQTSKASSSKTLEEKSKTQLEKKSVSALKFPEQSHKVNKSLDKVMHEDGNTSDSSKKSRNSRRNSLCSKEFLENKKIVDKTSDNSQGPLDTALSIPKSSDKPTPLENDTNVKNSHVICVATVKLENPITSMPEVLEKANLSSSHLKEEMLVNSTSGNVSRADLVPETIQEPKRVSRRLSKDKLDYVDNMPSVHGNIDIKTSTLVGSSGKHENVSQSVVSDSTVTSSSFGLNPPNKGEHYDALAILSDVAFSELQNRKNIMDRKLSSDSATSFSSDDVPLPVRKEKVLPKSKADLPTVREQTDSDEEISDVGNEDTDDDSSYDEYRKFDKQPRRKRLPRRTRKEPVRQQSQRPVRNRRAKQTDSYIDDDYFSSDRSSTPEVSPVKPVQKKRRKSEDKPTVAPSSSNTPKVAVQVNSPSITSIATTAPSTPSAPEIEITKEPLKPTKEVKPSGPLKEEIQKVPETQRNVPTKTLPLKAVVQAEPVLNVPRPLPTQPQTVPKVKVTLQNDVKNNNSVTLFSGVSGVAVTKSDSRMTLVHPPKEVLSQVGHSFAGGARSVMESPVKQPPPYVPGRSPALSSSQSPIPKNNLFNMKSPPDSNSLGTSGDIKPKPNIGDTWKNAFKNAKIPKAGQLSPAHHSSAGAPFTRKPFSSAPKPATKPDDAKPNAFVPTKLPSVQTFKPTSFPNFAKLGNQSPSRIPGGMSPSRPPISGASGDTKSQVHLSPSRVKNSPSKFDEKPEAKKPDSTPTKSLTLLQYEKRSQELISSLKGSQPIMVDGIQAFAQAFPKLKEYSMEKAKSSPVKVALPSQQPSAEDTSKSEGGKHLNLPFAVEHAFRKRSPITVKKPVKPPVEKRAGPSITIPEVPTPNVPSSPRDRPIPAVPSPSTELNRATTNIELLSKKKVQMTNEEIKKWLDDNTSSGVEHAKDCGIFENNQCECSYRTSGESMLNTSVGGVAEVTIKKEDPKIDHGVVEPPVQLKELDSGAKFTAETISTCKVEDYKEKMLIKAPKVPAPVPEVKKELVPPGLPKPKKPMNLVVDRSKRKCSMTEDEMCDFDFRFERASNSPRESCSDMSSPTPRDDVSSSNEDKFDPSTGGLEKKSIFNQRRQVPGPLKRPPLSKSPCAFSAENESSVYAFEPDAPPPALSSPFRRRGSRHKSSEDDCPASSSIAVQVNLENVASGDNDQLECSTQTEQVENDGQLFYFPLEGDNNPQEVIQGVQVKLQSTEGPEQKVIMKAKLVTKPSLNIPSPTTTRPLGDGGRTPQRPEQKVRPLASTSTSTQSKPLGTVQPTIREPQPSCSATFTSQGTTTTSDRPDLANQSTQAAAIPQVLPSPPSQPDAAKPLESAAPISVPKPTVKSAPMTPAARKSTNEFPVPGTTARMVDAPTFYPTEKEFQDPLEYIEQITPQARSFGICRIVPPSIFKPECKVTDDMRFTAYNQYVHKMLYRWGPNVREMTAIKKYLATQCIALKQPPLIGGMEIDLPRLYQTVQSCGGLKEVIEKKRWAKVADVMKIPKAAQDRVTKLDDIYCKFLLPYDTLSHSERSKLLEEVDAEWTERERRIALEAERESKGEKEEKEENSESDEESDDGRDECMTKGKTMPLSQFYRVARNTMAMWFKETNPSAKDVENEYWRLVTSRKQHVCVNSGSIDSGASGYGFPTSKSSSTSRHPWNLKVLTNNGGSILRSMGPIMGVTVPTLHVGMLFSACCWYRDPHGLPWIEYLHTGANKIWYAVPDLWNEELHGAMRTILPRYCQDKPIWLASDTAMVPPDLLVQQRVSLCRAVQEPGQFILVFPKAFTSTICTGYIVSESVYFAQPSWLDSASQIFKDIQESCEPPAFSMERLLFNIATDVRSSAEVLTQILPMITELRDTELKHRKDLEDLGVTETERLAVSKGGRKRSQEEPQEYECEICRGNLYLSLVTNSVEEANFCLLHSVETLTKDRSHVKNCKLMYSYDEEEMDEVIEKIKQRIETKSCKKQNKTTGGSSKV</sequence>
<accession>A0A146KN39</accession>
<feature type="domain" description="JmjC" evidence="6">
    <location>
        <begin position="2998"/>
        <end position="3163"/>
    </location>
</feature>
<feature type="region of interest" description="Disordered" evidence="3">
    <location>
        <begin position="2898"/>
        <end position="2928"/>
    </location>
</feature>
<feature type="compositionally biased region" description="Polar residues" evidence="3">
    <location>
        <begin position="1910"/>
        <end position="1937"/>
    </location>
</feature>
<feature type="compositionally biased region" description="Basic and acidic residues" evidence="3">
    <location>
        <begin position="1406"/>
        <end position="1418"/>
    </location>
</feature>
<feature type="compositionally biased region" description="Basic and acidic residues" evidence="3">
    <location>
        <begin position="1136"/>
        <end position="1158"/>
    </location>
</feature>
<evidence type="ECO:0000256" key="3">
    <source>
        <dbReference type="SAM" id="MobiDB-lite"/>
    </source>
</evidence>
<dbReference type="Gene3D" id="2.60.120.650">
    <property type="entry name" value="Cupin"/>
    <property type="match status" value="1"/>
</dbReference>
<feature type="region of interest" description="Disordered" evidence="3">
    <location>
        <begin position="225"/>
        <end position="1445"/>
    </location>
</feature>
<feature type="compositionally biased region" description="Basic and acidic residues" evidence="3">
    <location>
        <begin position="946"/>
        <end position="960"/>
    </location>
</feature>
<feature type="region of interest" description="Disordered" evidence="3">
    <location>
        <begin position="1889"/>
        <end position="1951"/>
    </location>
</feature>
<organism evidence="7">
    <name type="scientific">Lygus hesperus</name>
    <name type="common">Western plant bug</name>
    <dbReference type="NCBI Taxonomy" id="30085"/>
    <lineage>
        <taxon>Eukaryota</taxon>
        <taxon>Metazoa</taxon>
        <taxon>Ecdysozoa</taxon>
        <taxon>Arthropoda</taxon>
        <taxon>Hexapoda</taxon>
        <taxon>Insecta</taxon>
        <taxon>Pterygota</taxon>
        <taxon>Neoptera</taxon>
        <taxon>Paraneoptera</taxon>
        <taxon>Hemiptera</taxon>
        <taxon>Heteroptera</taxon>
        <taxon>Panheteroptera</taxon>
        <taxon>Cimicomorpha</taxon>
        <taxon>Miridae</taxon>
        <taxon>Mirini</taxon>
        <taxon>Lygus</taxon>
    </lineage>
</organism>
<dbReference type="InterPro" id="IPR003349">
    <property type="entry name" value="JmjN"/>
</dbReference>
<dbReference type="EMBL" id="GDHC01021892">
    <property type="protein sequence ID" value="JAP96736.1"/>
    <property type="molecule type" value="Transcribed_RNA"/>
</dbReference>
<feature type="compositionally biased region" description="Acidic residues" evidence="3">
    <location>
        <begin position="1261"/>
        <end position="1272"/>
    </location>
</feature>
<feature type="compositionally biased region" description="Acidic residues" evidence="3">
    <location>
        <begin position="1320"/>
        <end position="1330"/>
    </location>
</feature>
<feature type="compositionally biased region" description="Basic residues" evidence="3">
    <location>
        <begin position="1667"/>
        <end position="1677"/>
    </location>
</feature>
<feature type="compositionally biased region" description="Polar residues" evidence="3">
    <location>
        <begin position="393"/>
        <end position="408"/>
    </location>
</feature>
<feature type="compositionally biased region" description="Basic and acidic residues" evidence="3">
    <location>
        <begin position="242"/>
        <end position="254"/>
    </location>
</feature>
<feature type="compositionally biased region" description="Low complexity" evidence="3">
    <location>
        <begin position="1751"/>
        <end position="1768"/>
    </location>
</feature>
<dbReference type="GO" id="GO:0010468">
    <property type="term" value="P:regulation of gene expression"/>
    <property type="evidence" value="ECO:0007669"/>
    <property type="project" value="TreeGrafter"/>
</dbReference>
<dbReference type="GO" id="GO:0006338">
    <property type="term" value="P:chromatin remodeling"/>
    <property type="evidence" value="ECO:0007669"/>
    <property type="project" value="TreeGrafter"/>
</dbReference>
<feature type="region of interest" description="Disordered" evidence="3">
    <location>
        <begin position="2132"/>
        <end position="2155"/>
    </location>
</feature>
<feature type="compositionally biased region" description="Polar residues" evidence="3">
    <location>
        <begin position="462"/>
        <end position="474"/>
    </location>
</feature>
<feature type="compositionally biased region" description="Polar residues" evidence="3">
    <location>
        <begin position="614"/>
        <end position="627"/>
    </location>
</feature>
<feature type="compositionally biased region" description="Basic and acidic residues" evidence="3">
    <location>
        <begin position="1247"/>
        <end position="1260"/>
    </location>
</feature>
<feature type="compositionally biased region" description="Polar residues" evidence="3">
    <location>
        <begin position="1017"/>
        <end position="1034"/>
    </location>
</feature>
<feature type="compositionally biased region" description="Basic and acidic residues" evidence="3">
    <location>
        <begin position="1102"/>
        <end position="1120"/>
    </location>
</feature>
<feature type="compositionally biased region" description="Basic and acidic residues" evidence="3">
    <location>
        <begin position="2898"/>
        <end position="2909"/>
    </location>
</feature>
<proteinExistence type="predicted"/>
<dbReference type="PANTHER" id="PTHR10694:SF113">
    <property type="entry name" value="PROTEIN JUMONJI"/>
    <property type="match status" value="1"/>
</dbReference>
<feature type="compositionally biased region" description="Basic and acidic residues" evidence="3">
    <location>
        <begin position="1"/>
        <end position="13"/>
    </location>
</feature>
<feature type="region of interest" description="Disordered" evidence="3">
    <location>
        <begin position="1"/>
        <end position="74"/>
    </location>
</feature>
<feature type="compositionally biased region" description="Basic residues" evidence="3">
    <location>
        <begin position="258"/>
        <end position="281"/>
    </location>
</feature>
<feature type="region of interest" description="Disordered" evidence="3">
    <location>
        <begin position="2396"/>
        <end position="2499"/>
    </location>
</feature>
<feature type="compositionally biased region" description="Basic and acidic residues" evidence="3">
    <location>
        <begin position="491"/>
        <end position="503"/>
    </location>
</feature>
<feature type="compositionally biased region" description="Acidic residues" evidence="3">
    <location>
        <begin position="1231"/>
        <end position="1242"/>
    </location>
</feature>
<comment type="subcellular location">
    <subcellularLocation>
        <location evidence="1">Nucleus</location>
    </subcellularLocation>
</comment>
<feature type="domain" description="ARID" evidence="4">
    <location>
        <begin position="2781"/>
        <end position="2873"/>
    </location>
</feature>
<dbReference type="SMART" id="SM00501">
    <property type="entry name" value="BRIGHT"/>
    <property type="match status" value="1"/>
</dbReference>
<feature type="compositionally biased region" description="Polar residues" evidence="3">
    <location>
        <begin position="2606"/>
        <end position="2622"/>
    </location>
</feature>
<feature type="domain" description="JmjN" evidence="5">
    <location>
        <begin position="2717"/>
        <end position="2758"/>
    </location>
</feature>
<dbReference type="SUPFAM" id="SSF51197">
    <property type="entry name" value="Clavaminate synthase-like"/>
    <property type="match status" value="1"/>
</dbReference>
<feature type="compositionally biased region" description="Basic and acidic residues" evidence="3">
    <location>
        <begin position="595"/>
        <end position="605"/>
    </location>
</feature>
<evidence type="ECO:0000259" key="5">
    <source>
        <dbReference type="PROSITE" id="PS51183"/>
    </source>
</evidence>
<feature type="compositionally biased region" description="Polar residues" evidence="3">
    <location>
        <begin position="2046"/>
        <end position="2065"/>
    </location>
</feature>
<dbReference type="PROSITE" id="PS51183">
    <property type="entry name" value="JMJN"/>
    <property type="match status" value="1"/>
</dbReference>
<dbReference type="GO" id="GO:0000785">
    <property type="term" value="C:chromatin"/>
    <property type="evidence" value="ECO:0007669"/>
    <property type="project" value="TreeGrafter"/>
</dbReference>
<dbReference type="InterPro" id="IPR003347">
    <property type="entry name" value="JmjC_dom"/>
</dbReference>
<evidence type="ECO:0000259" key="6">
    <source>
        <dbReference type="PROSITE" id="PS51184"/>
    </source>
</evidence>
<feature type="compositionally biased region" description="Acidic residues" evidence="3">
    <location>
        <begin position="1638"/>
        <end position="1657"/>
    </location>
</feature>
<dbReference type="CDD" id="cd16870">
    <property type="entry name" value="ARID_JARD2"/>
    <property type="match status" value="1"/>
</dbReference>
<dbReference type="SMART" id="SM01014">
    <property type="entry name" value="ARID"/>
    <property type="match status" value="1"/>
</dbReference>
<dbReference type="FunFam" id="1.10.150.60:FF:000012">
    <property type="entry name" value="Blast:Protein Jumonji"/>
    <property type="match status" value="1"/>
</dbReference>
<feature type="compositionally biased region" description="Basic and acidic residues" evidence="3">
    <location>
        <begin position="1167"/>
        <end position="1181"/>
    </location>
</feature>
<dbReference type="PROSITE" id="PS51184">
    <property type="entry name" value="JMJC"/>
    <property type="match status" value="1"/>
</dbReference>
<feature type="region of interest" description="Disordered" evidence="3">
    <location>
        <begin position="1539"/>
        <end position="1569"/>
    </location>
</feature>
<feature type="compositionally biased region" description="Basic and acidic residues" evidence="3">
    <location>
        <begin position="1771"/>
        <end position="1787"/>
    </location>
</feature>
<feature type="compositionally biased region" description="Basic and acidic residues" evidence="3">
    <location>
        <begin position="1195"/>
        <end position="1213"/>
    </location>
</feature>
<feature type="compositionally biased region" description="Polar residues" evidence="3">
    <location>
        <begin position="362"/>
        <end position="375"/>
    </location>
</feature>
<feature type="compositionally biased region" description="Basic residues" evidence="3">
    <location>
        <begin position="704"/>
        <end position="713"/>
    </location>
</feature>
<feature type="compositionally biased region" description="Polar residues" evidence="3">
    <location>
        <begin position="300"/>
        <end position="317"/>
    </location>
</feature>
<dbReference type="SUPFAM" id="SSF46774">
    <property type="entry name" value="ARID-like"/>
    <property type="match status" value="1"/>
</dbReference>
<dbReference type="Pfam" id="PF02375">
    <property type="entry name" value="JmjN"/>
    <property type="match status" value="1"/>
</dbReference>
<name>A0A146KN39_LYGHE</name>
<evidence type="ECO:0000256" key="1">
    <source>
        <dbReference type="ARBA" id="ARBA00004123"/>
    </source>
</evidence>
<feature type="region of interest" description="Disordered" evidence="3">
    <location>
        <begin position="1619"/>
        <end position="1787"/>
    </location>
</feature>
<dbReference type="Pfam" id="PF02373">
    <property type="entry name" value="JmjC"/>
    <property type="match status" value="1"/>
</dbReference>